<reference evidence="2 3" key="1">
    <citation type="submission" date="2023-03" db="EMBL/GenBank/DDBJ databases">
        <title>Bacillus Genome Sequencing.</title>
        <authorList>
            <person name="Dunlap C."/>
        </authorList>
    </citation>
    <scope>NUCLEOTIDE SEQUENCE [LARGE SCALE GENOMIC DNA]</scope>
    <source>
        <strain evidence="2 3">NRS-1717</strain>
    </source>
</reference>
<gene>
    <name evidence="2" type="ORF">P9271_12885</name>
</gene>
<dbReference type="PANTHER" id="PTHR38600">
    <property type="entry name" value="TRANSCRIPTIONAL REGULATORY PROTEIN"/>
    <property type="match status" value="1"/>
</dbReference>
<proteinExistence type="predicted"/>
<dbReference type="SUPFAM" id="SSF46785">
    <property type="entry name" value="Winged helix' DNA-binding domain"/>
    <property type="match status" value="1"/>
</dbReference>
<dbReference type="RefSeq" id="WP_328015362.1">
    <property type="nucleotide sequence ID" value="NZ_JARTFS010000011.1"/>
</dbReference>
<dbReference type="Proteomes" id="UP001342826">
    <property type="component" value="Unassembled WGS sequence"/>
</dbReference>
<dbReference type="Pfam" id="PF13412">
    <property type="entry name" value="HTH_24"/>
    <property type="match status" value="1"/>
</dbReference>
<evidence type="ECO:0000256" key="1">
    <source>
        <dbReference type="ARBA" id="ARBA00023125"/>
    </source>
</evidence>
<organism evidence="2 3">
    <name type="scientific">Metabacillus fastidiosus</name>
    <dbReference type="NCBI Taxonomy" id="1458"/>
    <lineage>
        <taxon>Bacteria</taxon>
        <taxon>Bacillati</taxon>
        <taxon>Bacillota</taxon>
        <taxon>Bacilli</taxon>
        <taxon>Bacillales</taxon>
        <taxon>Bacillaceae</taxon>
        <taxon>Metabacillus</taxon>
    </lineage>
</organism>
<evidence type="ECO:0000313" key="2">
    <source>
        <dbReference type="EMBL" id="MED4402212.1"/>
    </source>
</evidence>
<accession>A0ABU6P0N7</accession>
<dbReference type="InterPro" id="IPR036388">
    <property type="entry name" value="WH-like_DNA-bd_sf"/>
</dbReference>
<dbReference type="InterPro" id="IPR011991">
    <property type="entry name" value="ArsR-like_HTH"/>
</dbReference>
<dbReference type="InterPro" id="IPR036390">
    <property type="entry name" value="WH_DNA-bd_sf"/>
</dbReference>
<comment type="caution">
    <text evidence="2">The sequence shown here is derived from an EMBL/GenBank/DDBJ whole genome shotgun (WGS) entry which is preliminary data.</text>
</comment>
<dbReference type="CDD" id="cd00090">
    <property type="entry name" value="HTH_ARSR"/>
    <property type="match status" value="1"/>
</dbReference>
<keyword evidence="3" id="KW-1185">Reference proteome</keyword>
<dbReference type="Gene3D" id="1.10.10.10">
    <property type="entry name" value="Winged helix-like DNA-binding domain superfamily/Winged helix DNA-binding domain"/>
    <property type="match status" value="1"/>
</dbReference>
<dbReference type="EMBL" id="JARTFS010000011">
    <property type="protein sequence ID" value="MED4402212.1"/>
    <property type="molecule type" value="Genomic_DNA"/>
</dbReference>
<name>A0ABU6P0N7_9BACI</name>
<evidence type="ECO:0000313" key="3">
    <source>
        <dbReference type="Proteomes" id="UP001342826"/>
    </source>
</evidence>
<sequence>MNGRISTKDKIMELLKKKANLTVNELSKSLGITEMAVRKHLNILERDSLLTINEIRQPMGRPLLVYSLSSKADQFFPNNYENLTVEFLHDLKELHGEEVIEYLLEKRSERQKKNYLPQIENLSFDEKIRKLNDIQNSKGYMAELSKVDDHTYELIEYNCPIIAVAKEYKKACACETEMFKEVLGTEQVRRVTCKTENGEHCRFLIRDNSFIEHTNRI</sequence>
<keyword evidence="1" id="KW-0238">DNA-binding</keyword>
<dbReference type="PANTHER" id="PTHR38600:SF2">
    <property type="entry name" value="SLL0088 PROTEIN"/>
    <property type="match status" value="1"/>
</dbReference>
<protein>
    <submittedName>
        <fullName evidence="2">Transcriptional regulator</fullName>
    </submittedName>
</protein>